<dbReference type="Pfam" id="PF01476">
    <property type="entry name" value="LysM"/>
    <property type="match status" value="1"/>
</dbReference>
<proteinExistence type="inferred from homology"/>
<dbReference type="InterPro" id="IPR036779">
    <property type="entry name" value="LysM_dom_sf"/>
</dbReference>
<dbReference type="PROSITE" id="PS51782">
    <property type="entry name" value="LYSM"/>
    <property type="match status" value="1"/>
</dbReference>
<dbReference type="PANTHER" id="PTHR23354">
    <property type="entry name" value="NUCLEOLAR PROTEIN 7/ESTROGEN RECEPTOR COACTIVATOR-RELATED"/>
    <property type="match status" value="1"/>
</dbReference>
<evidence type="ECO:0000256" key="3">
    <source>
        <dbReference type="ARBA" id="ARBA00023128"/>
    </source>
</evidence>
<name>A0A914C307_9BILA</name>
<evidence type="ECO:0000313" key="9">
    <source>
        <dbReference type="WBParaSite" id="ACRNAN_Path_171.g612.t3"/>
    </source>
</evidence>
<comment type="similarity">
    <text evidence="2">Belongs to the OXR1 family.</text>
</comment>
<dbReference type="WBParaSite" id="ACRNAN_Path_171.g612.t3">
    <property type="protein sequence ID" value="ACRNAN_Path_171.g612.t3"/>
    <property type="gene ID" value="ACRNAN_Path_171.g612"/>
</dbReference>
<dbReference type="PROSITE" id="PS51886">
    <property type="entry name" value="TLDC"/>
    <property type="match status" value="1"/>
</dbReference>
<feature type="domain" description="TLDc" evidence="7">
    <location>
        <begin position="782"/>
        <end position="955"/>
    </location>
</feature>
<evidence type="ECO:0000256" key="1">
    <source>
        <dbReference type="ARBA" id="ARBA00004173"/>
    </source>
</evidence>
<dbReference type="AlphaFoldDB" id="A0A914C307"/>
<feature type="compositionally biased region" description="Low complexity" evidence="5">
    <location>
        <begin position="311"/>
        <end position="325"/>
    </location>
</feature>
<sequence length="957" mass="105777">MFTKPVYFNKDKKQVVLMDRYEVKNTDTLEGIAASHDCTVGELVKLNKLHSRMVFPGQKILVPNYPDDVFSKENEDAKNKNNNKPNNLRTLSATEPPNAIRGPGRAIPAHLASEKSQNQHLLSKTQSVPVKSNSLYSSKDESEDTECLQRFLKLRVKHITESDGTVTGTLLVTPNCLMYDPDISHPLVKENGSDLYGMVANMEDLLSVCMYKHIENLTGERPKNKSDMYNPDSQKNLRTESDTKSDAANLLIGEENVSKTTSFEEAERHGSVFTSIDEPTDTGVVFTGGIEESELEQQKSDLANEKVQEKGSNSISIGSTNLSSSDQMLPSIEEEDHKSASHPEISHPPNDLNIVTPKRRTVSDLTSEKKTPIEEVTGQDIGSSAKVAKTDAQRPRASSDLQPSTSLDSGENAQRNTSPSRFSRYSPNMARRSFGRLGRTLSAKATTIKDTVKDGAQTVASGTQKVAQGVASGTQKVAQGVATGTQKVAQGVATGTQKVAHGVVTHTKSAADHIQTGIQTSAKVVASVPGNVIGVGAELVNETKSGMLEVYDTLFNSEDMDRSPLSIKREQSLAKLEELRKRTEQVRSATATAAKESMFANAVTADEMPDLFKPVGEMVSENSTGELIGTPPDPPYYMVVRVDKSKKHKKKKSSNGSTSTYENEAYSFGNERKREFWFAIPRARADAIYHFLVQWSPEKYGEEVENADDKHGIKDKRFIVLDTEAEEYISKENRNAPLYGSQASLGREWEVVTVREMCRRLSLDDALDTGEMPLPEGSTQSQILDDFMIRQIVEILPPRAEGYPWVSIYNSEKHGFSLATLYRRMAEWPDDMSPIIIIIRDIQGHIFGAVASSAIRPCDHYYGTGDACLLFRFTGEYPHTRELRHYTWTGDNQFFINASKDSLSFGAGGGHYGLWLDADLNYGRSQKCATFDNEPLAGGQKEDFVIQFIEAFGFAMS</sequence>
<dbReference type="Proteomes" id="UP000887540">
    <property type="component" value="Unplaced"/>
</dbReference>
<feature type="compositionally biased region" description="Basic and acidic residues" evidence="5">
    <location>
        <begin position="296"/>
        <end position="309"/>
    </location>
</feature>
<keyword evidence="8" id="KW-1185">Reference proteome</keyword>
<dbReference type="Gene3D" id="3.10.350.10">
    <property type="entry name" value="LysM domain"/>
    <property type="match status" value="1"/>
</dbReference>
<dbReference type="InterPro" id="IPR006571">
    <property type="entry name" value="TLDc_dom"/>
</dbReference>
<feature type="compositionally biased region" description="Basic and acidic residues" evidence="5">
    <location>
        <begin position="235"/>
        <end position="245"/>
    </location>
</feature>
<dbReference type="InterPro" id="IPR018392">
    <property type="entry name" value="LysM"/>
</dbReference>
<dbReference type="GO" id="GO:0006979">
    <property type="term" value="P:response to oxidative stress"/>
    <property type="evidence" value="ECO:0007669"/>
    <property type="project" value="TreeGrafter"/>
</dbReference>
<feature type="compositionally biased region" description="Polar residues" evidence="5">
    <location>
        <begin position="399"/>
        <end position="426"/>
    </location>
</feature>
<dbReference type="PANTHER" id="PTHR23354:SF62">
    <property type="entry name" value="MUSTARD, ISOFORM V"/>
    <property type="match status" value="1"/>
</dbReference>
<dbReference type="GO" id="GO:0005739">
    <property type="term" value="C:mitochondrion"/>
    <property type="evidence" value="ECO:0007669"/>
    <property type="project" value="UniProtKB-SubCell"/>
</dbReference>
<feature type="region of interest" description="Disordered" evidence="5">
    <location>
        <begin position="73"/>
        <end position="139"/>
    </location>
</feature>
<feature type="domain" description="LysM" evidence="6">
    <location>
        <begin position="19"/>
        <end position="62"/>
    </location>
</feature>
<evidence type="ECO:0000256" key="5">
    <source>
        <dbReference type="SAM" id="MobiDB-lite"/>
    </source>
</evidence>
<protein>
    <recommendedName>
        <fullName evidence="4">Oxidation resistance protein 1</fullName>
    </recommendedName>
</protein>
<evidence type="ECO:0000259" key="7">
    <source>
        <dbReference type="PROSITE" id="PS51886"/>
    </source>
</evidence>
<feature type="region of interest" description="Disordered" evidence="5">
    <location>
        <begin position="220"/>
        <end position="428"/>
    </location>
</feature>
<dbReference type="GO" id="GO:0005634">
    <property type="term" value="C:nucleus"/>
    <property type="evidence" value="ECO:0007669"/>
    <property type="project" value="TreeGrafter"/>
</dbReference>
<dbReference type="Gene3D" id="1.20.120.20">
    <property type="entry name" value="Apolipoprotein"/>
    <property type="match status" value="1"/>
</dbReference>
<comment type="subcellular location">
    <subcellularLocation>
        <location evidence="1">Mitochondrion</location>
    </subcellularLocation>
</comment>
<feature type="compositionally biased region" description="Polar residues" evidence="5">
    <location>
        <begin position="114"/>
        <end position="137"/>
    </location>
</feature>
<evidence type="ECO:0000259" key="6">
    <source>
        <dbReference type="PROSITE" id="PS51782"/>
    </source>
</evidence>
<accession>A0A914C307</accession>
<dbReference type="SMART" id="SM00584">
    <property type="entry name" value="TLDc"/>
    <property type="match status" value="1"/>
</dbReference>
<evidence type="ECO:0000256" key="2">
    <source>
        <dbReference type="ARBA" id="ARBA00009540"/>
    </source>
</evidence>
<evidence type="ECO:0000256" key="4">
    <source>
        <dbReference type="ARBA" id="ARBA00040604"/>
    </source>
</evidence>
<feature type="compositionally biased region" description="Basic and acidic residues" evidence="5">
    <location>
        <begin position="335"/>
        <end position="345"/>
    </location>
</feature>
<reference evidence="9" key="1">
    <citation type="submission" date="2022-11" db="UniProtKB">
        <authorList>
            <consortium name="WormBaseParasite"/>
        </authorList>
    </citation>
    <scope>IDENTIFICATION</scope>
</reference>
<dbReference type="CDD" id="cd00118">
    <property type="entry name" value="LysM"/>
    <property type="match status" value="1"/>
</dbReference>
<organism evidence="8 9">
    <name type="scientific">Acrobeloides nanus</name>
    <dbReference type="NCBI Taxonomy" id="290746"/>
    <lineage>
        <taxon>Eukaryota</taxon>
        <taxon>Metazoa</taxon>
        <taxon>Ecdysozoa</taxon>
        <taxon>Nematoda</taxon>
        <taxon>Chromadorea</taxon>
        <taxon>Rhabditida</taxon>
        <taxon>Tylenchina</taxon>
        <taxon>Cephalobomorpha</taxon>
        <taxon>Cephaloboidea</taxon>
        <taxon>Cephalobidae</taxon>
        <taxon>Acrobeloides</taxon>
    </lineage>
</organism>
<keyword evidence="3" id="KW-0496">Mitochondrion</keyword>
<evidence type="ECO:0000313" key="8">
    <source>
        <dbReference type="Proteomes" id="UP000887540"/>
    </source>
</evidence>
<dbReference type="SMART" id="SM00257">
    <property type="entry name" value="LysM"/>
    <property type="match status" value="1"/>
</dbReference>
<dbReference type="Pfam" id="PF07534">
    <property type="entry name" value="TLD"/>
    <property type="match status" value="1"/>
</dbReference>
<dbReference type="SUPFAM" id="SSF54106">
    <property type="entry name" value="LysM domain"/>
    <property type="match status" value="1"/>
</dbReference>